<dbReference type="FunFam" id="3.30.1360.40:FF:000002">
    <property type="entry name" value="DNA gyrase subunit A"/>
    <property type="match status" value="1"/>
</dbReference>
<comment type="catalytic activity">
    <reaction evidence="1 9 10">
        <text>ATP-dependent breakage, passage and rejoining of double-stranded DNA.</text>
        <dbReference type="EC" id="5.6.2.2"/>
    </reaction>
</comment>
<dbReference type="Proteomes" id="UP000177685">
    <property type="component" value="Unassembled WGS sequence"/>
</dbReference>
<dbReference type="CDD" id="cd00187">
    <property type="entry name" value="TOP4c"/>
    <property type="match status" value="1"/>
</dbReference>
<dbReference type="InterPro" id="IPR005743">
    <property type="entry name" value="GyrA"/>
</dbReference>
<dbReference type="Pfam" id="PF03989">
    <property type="entry name" value="DNA_gyraseA_C"/>
    <property type="match status" value="6"/>
</dbReference>
<comment type="subunit">
    <text evidence="8">Heterotetramer composed of ParC and ParE.</text>
</comment>
<name>A0A1G1VGJ0_9BACT</name>
<dbReference type="HAMAP" id="MF_01897">
    <property type="entry name" value="GyrA"/>
    <property type="match status" value="1"/>
</dbReference>
<evidence type="ECO:0000256" key="8">
    <source>
        <dbReference type="ARBA" id="ARBA00063644"/>
    </source>
</evidence>
<dbReference type="SUPFAM" id="SSF101904">
    <property type="entry name" value="GyrA/ParC C-terminal domain-like"/>
    <property type="match status" value="1"/>
</dbReference>
<evidence type="ECO:0000256" key="7">
    <source>
        <dbReference type="ARBA" id="ARBA00023235"/>
    </source>
</evidence>
<comment type="function">
    <text evidence="9">A type II topoisomerase that negatively supercoils closed circular double-stranded (ds) DNA in an ATP-dependent manner to modulate DNA topology and maintain chromosomes in an underwound state. Negative supercoiling favors strand separation, and DNA replication, transcription, recombination and repair, all of which involve strand separation. Also able to catalyze the interconversion of other topological isomers of dsDNA rings, including catenanes and knotted rings. Type II topoisomerases break and join 2 DNA strands simultaneously in an ATP-dependent manner.</text>
</comment>
<evidence type="ECO:0000256" key="4">
    <source>
        <dbReference type="ARBA" id="ARBA00022840"/>
    </source>
</evidence>
<dbReference type="InterPro" id="IPR013758">
    <property type="entry name" value="Topo_IIA_A/C_ab"/>
</dbReference>
<dbReference type="PANTHER" id="PTHR43493:SF5">
    <property type="entry name" value="DNA GYRASE SUBUNIT A, CHLOROPLASTIC_MITOCHONDRIAL"/>
    <property type="match status" value="1"/>
</dbReference>
<evidence type="ECO:0000313" key="12">
    <source>
        <dbReference type="EMBL" id="OGY14416.1"/>
    </source>
</evidence>
<keyword evidence="9" id="KW-0963">Cytoplasm</keyword>
<comment type="miscellaneous">
    <text evidence="9">Few gyrases are as efficient as E.coli at forming negative supercoils. Not all organisms have 2 type II topoisomerases; in organisms with a single type II topoisomerase this enzyme also has to decatenate newly replicated chromosomes.</text>
</comment>
<dbReference type="GO" id="GO:0006265">
    <property type="term" value="P:DNA topological change"/>
    <property type="evidence" value="ECO:0007669"/>
    <property type="project" value="UniProtKB-UniRule"/>
</dbReference>
<evidence type="ECO:0000256" key="2">
    <source>
        <dbReference type="ARBA" id="ARBA00008263"/>
    </source>
</evidence>
<dbReference type="GO" id="GO:0003677">
    <property type="term" value="F:DNA binding"/>
    <property type="evidence" value="ECO:0007669"/>
    <property type="project" value="UniProtKB-UniRule"/>
</dbReference>
<feature type="short sequence motif" description="GyrA-box" evidence="9">
    <location>
        <begin position="592"/>
        <end position="598"/>
    </location>
</feature>
<reference evidence="12 13" key="1">
    <citation type="journal article" date="2016" name="Nat. Commun.">
        <title>Thousands of microbial genomes shed light on interconnected biogeochemical processes in an aquifer system.</title>
        <authorList>
            <person name="Anantharaman K."/>
            <person name="Brown C.T."/>
            <person name="Hug L.A."/>
            <person name="Sharon I."/>
            <person name="Castelle C.J."/>
            <person name="Probst A.J."/>
            <person name="Thomas B.C."/>
            <person name="Singh A."/>
            <person name="Wilkins M.J."/>
            <person name="Karaoz U."/>
            <person name="Brodie E.L."/>
            <person name="Williams K.H."/>
            <person name="Hubbard S.S."/>
            <person name="Banfield J.F."/>
        </authorList>
    </citation>
    <scope>NUCLEOTIDE SEQUENCE [LARGE SCALE GENOMIC DNA]</scope>
</reference>
<accession>A0A1G1VGJ0</accession>
<comment type="caution">
    <text evidence="12">The sequence shown here is derived from an EMBL/GenBank/DDBJ whole genome shotgun (WGS) entry which is preliminary data.</text>
</comment>
<dbReference type="GO" id="GO:0005737">
    <property type="term" value="C:cytoplasm"/>
    <property type="evidence" value="ECO:0007669"/>
    <property type="project" value="UniProtKB-SubCell"/>
</dbReference>
<organism evidence="12 13">
    <name type="scientific">Candidatus Blackburnbacteria bacterium RIFCSPLOWO2_01_FULL_41_27</name>
    <dbReference type="NCBI Taxonomy" id="1797520"/>
    <lineage>
        <taxon>Bacteria</taxon>
        <taxon>Candidatus Blackburniibacteriota</taxon>
    </lineage>
</organism>
<keyword evidence="3 9" id="KW-0547">Nucleotide-binding</keyword>
<keyword evidence="4 9" id="KW-0067">ATP-binding</keyword>
<keyword evidence="6 9" id="KW-0238">DNA-binding</keyword>
<dbReference type="InterPro" id="IPR050220">
    <property type="entry name" value="Type_II_DNA_Topoisomerases"/>
</dbReference>
<dbReference type="InterPro" id="IPR006691">
    <property type="entry name" value="GyrA/parC_rep"/>
</dbReference>
<keyword evidence="7 9" id="KW-0413">Isomerase</keyword>
<evidence type="ECO:0000256" key="10">
    <source>
        <dbReference type="PROSITE-ProRule" id="PRU01384"/>
    </source>
</evidence>
<protein>
    <recommendedName>
        <fullName evidence="9">DNA gyrase subunit A</fullName>
        <ecNumber evidence="9">5.6.2.2</ecNumber>
    </recommendedName>
</protein>
<dbReference type="Gene3D" id="2.120.10.90">
    <property type="entry name" value="DNA gyrase/topoisomerase IV, subunit A, C-terminal"/>
    <property type="match status" value="1"/>
</dbReference>
<dbReference type="Gene3D" id="3.30.1360.40">
    <property type="match status" value="1"/>
</dbReference>
<dbReference type="EC" id="5.6.2.2" evidence="9"/>
<evidence type="ECO:0000256" key="5">
    <source>
        <dbReference type="ARBA" id="ARBA00023029"/>
    </source>
</evidence>
<dbReference type="GO" id="GO:0006261">
    <property type="term" value="P:DNA-templated DNA replication"/>
    <property type="evidence" value="ECO:0007669"/>
    <property type="project" value="UniProtKB-UniRule"/>
</dbReference>
<evidence type="ECO:0000256" key="9">
    <source>
        <dbReference type="HAMAP-Rule" id="MF_01897"/>
    </source>
</evidence>
<gene>
    <name evidence="9" type="primary">gyrA</name>
    <name evidence="12" type="ORF">A3A58_03715</name>
</gene>
<dbReference type="PANTHER" id="PTHR43493">
    <property type="entry name" value="DNA GYRASE/TOPOISOMERASE SUBUNIT A"/>
    <property type="match status" value="1"/>
</dbReference>
<dbReference type="InterPro" id="IPR013757">
    <property type="entry name" value="Topo_IIA_A_a_sf"/>
</dbReference>
<evidence type="ECO:0000256" key="6">
    <source>
        <dbReference type="ARBA" id="ARBA00023125"/>
    </source>
</evidence>
<evidence type="ECO:0000256" key="1">
    <source>
        <dbReference type="ARBA" id="ARBA00000185"/>
    </source>
</evidence>
<comment type="similarity">
    <text evidence="2 9">Belongs to the type II topoisomerase GyrA/ParC subunit family.</text>
</comment>
<feature type="active site" description="O-(5'-phospho-DNA)-tyrosine intermediate" evidence="9 10">
    <location>
        <position position="120"/>
    </location>
</feature>
<dbReference type="InterPro" id="IPR013760">
    <property type="entry name" value="Topo_IIA-like_dom_sf"/>
</dbReference>
<dbReference type="Pfam" id="PF00521">
    <property type="entry name" value="DNA_topoisoIV"/>
    <property type="match status" value="2"/>
</dbReference>
<dbReference type="GO" id="GO:0005524">
    <property type="term" value="F:ATP binding"/>
    <property type="evidence" value="ECO:0007669"/>
    <property type="project" value="UniProtKB-UniRule"/>
</dbReference>
<dbReference type="PROSITE" id="PS52040">
    <property type="entry name" value="TOPO_IIA"/>
    <property type="match status" value="1"/>
</dbReference>
<feature type="domain" description="Topo IIA-type catalytic" evidence="11">
    <location>
        <begin position="32"/>
        <end position="565"/>
    </location>
</feature>
<proteinExistence type="inferred from homology"/>
<evidence type="ECO:0000259" key="11">
    <source>
        <dbReference type="PROSITE" id="PS52040"/>
    </source>
</evidence>
<keyword evidence="5 9" id="KW-0799">Topoisomerase</keyword>
<dbReference type="SMART" id="SM00434">
    <property type="entry name" value="TOP4c"/>
    <property type="match status" value="1"/>
</dbReference>
<dbReference type="FunFam" id="2.120.10.90:FF:000005">
    <property type="entry name" value="DNA topoisomerase 4 subunit A"/>
    <property type="match status" value="1"/>
</dbReference>
<dbReference type="EMBL" id="MHCD01000015">
    <property type="protein sequence ID" value="OGY14416.1"/>
    <property type="molecule type" value="Genomic_DNA"/>
</dbReference>
<dbReference type="GO" id="GO:0005694">
    <property type="term" value="C:chromosome"/>
    <property type="evidence" value="ECO:0007669"/>
    <property type="project" value="InterPro"/>
</dbReference>
<dbReference type="AlphaFoldDB" id="A0A1G1VGJ0"/>
<dbReference type="Gene3D" id="3.90.199.10">
    <property type="entry name" value="Topoisomerase II, domain 5"/>
    <property type="match status" value="2"/>
</dbReference>
<dbReference type="InterPro" id="IPR002205">
    <property type="entry name" value="Topo_IIA_dom_A"/>
</dbReference>
<evidence type="ECO:0000256" key="3">
    <source>
        <dbReference type="ARBA" id="ARBA00022741"/>
    </source>
</evidence>
<evidence type="ECO:0000313" key="13">
    <source>
        <dbReference type="Proteomes" id="UP000177685"/>
    </source>
</evidence>
<dbReference type="FunFam" id="1.10.268.10:FF:000001">
    <property type="entry name" value="DNA gyrase subunit A"/>
    <property type="match status" value="1"/>
</dbReference>
<dbReference type="SUPFAM" id="SSF56719">
    <property type="entry name" value="Type II DNA topoisomerase"/>
    <property type="match status" value="1"/>
</dbReference>
<sequence length="903" mass="100039">MNIGKVLQVEITVEVQKSYLNYAMSVIVSRALPDVRDGLKPVHRRILFAMHQMGLVPASAYTKSAKIVGETMGKFHPHGDGPIYDALVRLAQNFSMRYPLVDGQGNYGSVDGDPPAAMRYTEARPAKISQELLADIEKDTVEFGENFDSTIKEPNYLPATLPNLLLMGSEGIAVGMATKIPPHNLNEVVEAIIATIEKGSAIAQDKGHSTQDTGKNGKESADFVITDKRSDISNSAAEFAIKKIDLAVAEGRQKDITIVAPVTDFDSEITTEELVKYIKGPDFPTGGVIYGAKHMTEIYGTGRGTIVVRGVAKIEEAERGKSRIMISELPYQVNKALLVAKIAELARDKKIVGISDLRDESDQKGMSVVIELKKDARPKSVLNNLYKHTQLQNTFPANFVALVDGTPRTLALKQILVEYVKHRQKVVTRRSIYDLTEAKKRGHILEGLVIALDHLDEVIATIRKSRDSDTAKTSLMEKFKFTEIQAVAILDMQLRRLSALEREKIEEEYKKIQELITHLTDLLMHPEKILGLITSELTALKEKYGDERRTKIYMQPVGEISEQDLVAREEVLIMITKTGYIKRVPRSTYKSQARGGKGVIGMTTKEEDEIAHLVAASTHDQVMFFTDRGRVFSTRAWEIAEGSRQAKGQAIVNLINIDQGEVIEAVVVLDGTEVKYLLMATRKGTVKKTALSQFKNLRTSGLIAIRLDRGDALAWVRQTTGEDQVIMATQSGKSIRFKEGDVRPMGRDSHGVRGIMMSAADQVISMEVFPEKENIPTDRRKKFFRDILVVTQRGLGKRTPVSAFPLQKRGGSGVKIAELSDKTGELACAMMVTENIEQIIITSRSGQVIRLPLKNIPQLGRATQGVILMRFGKDKSDKVAAVAILDKEEIEAEPVPIESENQS</sequence>
<dbReference type="GO" id="GO:0034335">
    <property type="term" value="F:DNA negative supercoiling activity"/>
    <property type="evidence" value="ECO:0007669"/>
    <property type="project" value="UniProtKB-ARBA"/>
</dbReference>
<dbReference type="GO" id="GO:0009330">
    <property type="term" value="C:DNA topoisomerase type II (double strand cut, ATP-hydrolyzing) complex"/>
    <property type="evidence" value="ECO:0007669"/>
    <property type="project" value="TreeGrafter"/>
</dbReference>
<comment type="subcellular location">
    <subcellularLocation>
        <location evidence="9">Cytoplasm</location>
    </subcellularLocation>
</comment>
<comment type="subunit">
    <text evidence="9">Heterotetramer, composed of two GyrA and two GyrB chains. In the heterotetramer, GyrA contains the active site tyrosine that forms a transient covalent intermediate with DNA, while GyrB binds cofactors and catalyzes ATP hydrolysis.</text>
</comment>
<dbReference type="Gene3D" id="1.10.268.10">
    <property type="entry name" value="Topoisomerase, domain 3"/>
    <property type="match status" value="1"/>
</dbReference>
<dbReference type="InterPro" id="IPR035516">
    <property type="entry name" value="Gyrase/topoIV_suA_C"/>
</dbReference>